<dbReference type="Gene3D" id="2.120.10.80">
    <property type="entry name" value="Kelch-type beta propeller"/>
    <property type="match status" value="2"/>
</dbReference>
<keyword evidence="3" id="KW-0732">Signal</keyword>
<dbReference type="InterPro" id="IPR015915">
    <property type="entry name" value="Kelch-typ_b-propeller"/>
</dbReference>
<feature type="signal peptide" evidence="3">
    <location>
        <begin position="1"/>
        <end position="26"/>
    </location>
</feature>
<proteinExistence type="predicted"/>
<dbReference type="Pfam" id="PF24681">
    <property type="entry name" value="Kelch_KLHDC2_KLHL20_DRC7"/>
    <property type="match status" value="1"/>
</dbReference>
<keyword evidence="1" id="KW-0880">Kelch repeat</keyword>
<evidence type="ECO:0000313" key="5">
    <source>
        <dbReference type="Proteomes" id="UP000198337"/>
    </source>
</evidence>
<dbReference type="PANTHER" id="PTHR45632:SF3">
    <property type="entry name" value="KELCH-LIKE PROTEIN 32"/>
    <property type="match status" value="1"/>
</dbReference>
<evidence type="ECO:0000256" key="2">
    <source>
        <dbReference type="ARBA" id="ARBA00022737"/>
    </source>
</evidence>
<evidence type="ECO:0000256" key="1">
    <source>
        <dbReference type="ARBA" id="ARBA00022441"/>
    </source>
</evidence>
<evidence type="ECO:0000313" key="4">
    <source>
        <dbReference type="EMBL" id="SNR38843.1"/>
    </source>
</evidence>
<comment type="caution">
    <text evidence="4">The sequence shown here is derived from an EMBL/GenBank/DDBJ whole genome shotgun (WGS) entry which is preliminary data.</text>
</comment>
<keyword evidence="2" id="KW-0677">Repeat</keyword>
<feature type="chain" id="PRO_5045660272" evidence="3">
    <location>
        <begin position="27"/>
        <end position="330"/>
    </location>
</feature>
<dbReference type="EMBL" id="FZNV01000002">
    <property type="protein sequence ID" value="SNR38843.1"/>
    <property type="molecule type" value="Genomic_DNA"/>
</dbReference>
<dbReference type="PANTHER" id="PTHR45632">
    <property type="entry name" value="LD33804P"/>
    <property type="match status" value="1"/>
</dbReference>
<keyword evidence="5" id="KW-1185">Reference proteome</keyword>
<sequence length="330" mass="36592">MNRSNTYFLRITSMAAVALLFISCNSDDDDEDLGNWIEKSVFDGSARSSVSGFTINDIGYMGVGYDGDDYLASFWAYDMEGDYWSQKADFPGVARNAAVGFEIDGKGYIGTGYDGVDELSDFYSYDPTTNTWTVIAPLPAARRNAVAFGVNGYGYVGTGYDGENDKKDFYKYDPVADNWVELVGYGGNKRRSATSFTINGLVYLGTGVSNGVYLDDFWVFDPATENWTKKLDLDEEDDYAIARSNAVGFTLNGYGYIACGELNGATNTVWEYDPVTDEWEQKTSFEGATRQDAIAFSNGNRAFIGMGRTGSLYLDNLDEFFPLDEYEEED</sequence>
<dbReference type="SUPFAM" id="SSF117281">
    <property type="entry name" value="Kelch motif"/>
    <property type="match status" value="2"/>
</dbReference>
<name>A0ABY1SEQ9_9FLAO</name>
<dbReference type="PROSITE" id="PS51257">
    <property type="entry name" value="PROKAR_LIPOPROTEIN"/>
    <property type="match status" value="1"/>
</dbReference>
<dbReference type="RefSeq" id="WP_089260559.1">
    <property type="nucleotide sequence ID" value="NZ_FZNV01000002.1"/>
</dbReference>
<organism evidence="4 5">
    <name type="scientific">Maribacter sedimenticola</name>
    <dbReference type="NCBI Taxonomy" id="228956"/>
    <lineage>
        <taxon>Bacteria</taxon>
        <taxon>Pseudomonadati</taxon>
        <taxon>Bacteroidota</taxon>
        <taxon>Flavobacteriia</taxon>
        <taxon>Flavobacteriales</taxon>
        <taxon>Flavobacteriaceae</taxon>
        <taxon>Maribacter</taxon>
    </lineage>
</organism>
<protein>
    <submittedName>
        <fullName evidence="4">Galactose oxidase, central domain</fullName>
    </submittedName>
</protein>
<evidence type="ECO:0000256" key="3">
    <source>
        <dbReference type="SAM" id="SignalP"/>
    </source>
</evidence>
<reference evidence="4 5" key="1">
    <citation type="submission" date="2017-06" db="EMBL/GenBank/DDBJ databases">
        <authorList>
            <person name="Varghese N."/>
            <person name="Submissions S."/>
        </authorList>
    </citation>
    <scope>NUCLEOTIDE SEQUENCE [LARGE SCALE GENOMIC DNA]</scope>
    <source>
        <strain evidence="4 5">DSM 19840</strain>
    </source>
</reference>
<dbReference type="Proteomes" id="UP000198337">
    <property type="component" value="Unassembled WGS sequence"/>
</dbReference>
<accession>A0ABY1SEQ9</accession>
<gene>
    <name evidence="4" type="ORF">SAMN04488009_1290</name>
</gene>